<dbReference type="EMBL" id="VVZA01000012">
    <property type="protein sequence ID" value="KAA5403953.1"/>
    <property type="molecule type" value="Genomic_DNA"/>
</dbReference>
<feature type="transmembrane region" description="Helical" evidence="1">
    <location>
        <begin position="85"/>
        <end position="111"/>
    </location>
</feature>
<feature type="transmembrane region" description="Helical" evidence="1">
    <location>
        <begin position="324"/>
        <end position="347"/>
    </location>
</feature>
<evidence type="ECO:0008006" key="6">
    <source>
        <dbReference type="Google" id="ProtNLM"/>
    </source>
</evidence>
<protein>
    <recommendedName>
        <fullName evidence="6">O-antigen ligase domain-containing protein</fullName>
    </recommendedName>
</protein>
<dbReference type="EMBL" id="VVYY01000013">
    <property type="protein sequence ID" value="KAA5396341.1"/>
    <property type="molecule type" value="Genomic_DNA"/>
</dbReference>
<feature type="transmembrane region" description="Helical" evidence="1">
    <location>
        <begin position="200"/>
        <end position="218"/>
    </location>
</feature>
<dbReference type="Proteomes" id="UP000441162">
    <property type="component" value="Unassembled WGS sequence"/>
</dbReference>
<evidence type="ECO:0000313" key="5">
    <source>
        <dbReference type="Proteomes" id="UP000481616"/>
    </source>
</evidence>
<evidence type="ECO:0000313" key="3">
    <source>
        <dbReference type="EMBL" id="KAA5403953.1"/>
    </source>
</evidence>
<evidence type="ECO:0000313" key="2">
    <source>
        <dbReference type="EMBL" id="KAA5396341.1"/>
    </source>
</evidence>
<dbReference type="RefSeq" id="WP_130054224.1">
    <property type="nucleotide sequence ID" value="NZ_RCXK01000013.1"/>
</dbReference>
<accession>A0A6A1ICZ5</accession>
<organism evidence="3 4">
    <name type="scientific">Phocaeicola dorei</name>
    <dbReference type="NCBI Taxonomy" id="357276"/>
    <lineage>
        <taxon>Bacteria</taxon>
        <taxon>Pseudomonadati</taxon>
        <taxon>Bacteroidota</taxon>
        <taxon>Bacteroidia</taxon>
        <taxon>Bacteroidales</taxon>
        <taxon>Bacteroidaceae</taxon>
        <taxon>Phocaeicola</taxon>
    </lineage>
</organism>
<comment type="caution">
    <text evidence="3">The sequence shown here is derived from an EMBL/GenBank/DDBJ whole genome shotgun (WGS) entry which is preliminary data.</text>
</comment>
<dbReference type="AlphaFoldDB" id="A0A6A1ICZ5"/>
<feature type="transmembrane region" description="Helical" evidence="1">
    <location>
        <begin position="20"/>
        <end position="41"/>
    </location>
</feature>
<evidence type="ECO:0000313" key="4">
    <source>
        <dbReference type="Proteomes" id="UP000441162"/>
    </source>
</evidence>
<reference evidence="4 5" key="1">
    <citation type="journal article" date="2019" name="Nat. Med.">
        <title>A library of human gut bacterial isolates paired with longitudinal multiomics data enables mechanistic microbiome research.</title>
        <authorList>
            <person name="Poyet M."/>
            <person name="Groussin M."/>
            <person name="Gibbons S.M."/>
            <person name="Avila-Pacheco J."/>
            <person name="Jiang X."/>
            <person name="Kearney S.M."/>
            <person name="Perrotta A.R."/>
            <person name="Berdy B."/>
            <person name="Zhao S."/>
            <person name="Lieberman T.D."/>
            <person name="Swanson P.K."/>
            <person name="Smith M."/>
            <person name="Roesemann S."/>
            <person name="Alexander J.E."/>
            <person name="Rich S.A."/>
            <person name="Livny J."/>
            <person name="Vlamakis H."/>
            <person name="Clish C."/>
            <person name="Bullock K."/>
            <person name="Deik A."/>
            <person name="Scott J."/>
            <person name="Pierce K.A."/>
            <person name="Xavier R.J."/>
            <person name="Alm E.J."/>
        </authorList>
    </citation>
    <scope>NUCLEOTIDE SEQUENCE [LARGE SCALE GENOMIC DNA]</scope>
    <source>
        <strain evidence="2 5">BIOML-A1</strain>
        <strain evidence="3 4">BIOML-A4</strain>
    </source>
</reference>
<dbReference type="Proteomes" id="UP000481616">
    <property type="component" value="Unassembled WGS sequence"/>
</dbReference>
<feature type="transmembrane region" description="Helical" evidence="1">
    <location>
        <begin position="47"/>
        <end position="64"/>
    </location>
</feature>
<feature type="transmembrane region" description="Helical" evidence="1">
    <location>
        <begin position="289"/>
        <end position="312"/>
    </location>
</feature>
<keyword evidence="1" id="KW-0812">Transmembrane</keyword>
<keyword evidence="1" id="KW-1133">Transmembrane helix</keyword>
<keyword evidence="1" id="KW-0472">Membrane</keyword>
<sequence length="366" mass="41854">MIKIATSAICLFLLFTKGFYITRALMLLLLYVSIVFCTSYLRPQTYRWETILYLISFVLTYIYFYDRIVVRQLFTHEFFIKILRFILLAYAIALIIQQCALLAGFQTLPIINLTQFLDKGLGSNALSGEPSSAARVITVAMFCLVRMYEHHLGHKPTVKELYHLAKYPVLGYGWSILTIGSGTGFIALGLLALYFIQPKYICISLSTLAIVFVIIPYIEFIPLQRAYNTFLATLTLDKSVVIETDDSAAARVVPLINTLTNLDLFNWQTWFGHGVDYIKNMGGHTDQMLARYIGCIGEYGLISFIVMQITVYKCFIRKFLSLETLFWIILFGATFGNIAYTWGVIMLMTATKHFIEKPFINNEEEQ</sequence>
<feature type="transmembrane region" description="Helical" evidence="1">
    <location>
        <begin position="169"/>
        <end position="194"/>
    </location>
</feature>
<evidence type="ECO:0000256" key="1">
    <source>
        <dbReference type="SAM" id="Phobius"/>
    </source>
</evidence>
<gene>
    <name evidence="3" type="ORF">F2Y51_14725</name>
    <name evidence="2" type="ORF">F2Y58_15660</name>
</gene>
<name>A0A6A1ICZ5_9BACT</name>
<proteinExistence type="predicted"/>